<dbReference type="RefSeq" id="WP_253716596.1">
    <property type="nucleotide sequence ID" value="NZ_CP051522.1"/>
</dbReference>
<dbReference type="GO" id="GO:0008168">
    <property type="term" value="F:methyltransferase activity"/>
    <property type="evidence" value="ECO:0007669"/>
    <property type="project" value="UniProtKB-KW"/>
</dbReference>
<accession>A0A9Q9EY73</accession>
<sequence length="268" mass="31192">MEIDYNKIWQESHCFALSAQDKEKTKNMSKKEAASYAASAHIWEDGKRRSQGIKITPDETVLEIGSGPGILSFGLAARAKHLTAIEPALGMIELFKDEAKKRNIKNVDIVQSFWEDYKIEKKYDVVVSSLSLITDDIVLFLKKMKKTAKKRVYIHWFAGESTWEKQGKVVSKITGVPNSARLPKIDIVFNILYSMNIIPEIRILRNSLFDRIYNSKDEALKALKKIYSVDTDKYDKELLDYIEKNYEYKDLKYIYYDKTKFAELMWEK</sequence>
<proteinExistence type="predicted"/>
<dbReference type="InterPro" id="IPR050723">
    <property type="entry name" value="CFA/CMAS"/>
</dbReference>
<reference evidence="2" key="1">
    <citation type="submission" date="2020-04" db="EMBL/GenBank/DDBJ databases">
        <title>Comparative genomics of oral phylogroup-2 Treponema strains.</title>
        <authorList>
            <person name="Zeng H."/>
            <person name="Chan Y.K."/>
            <person name="Watt R.M."/>
        </authorList>
    </citation>
    <scope>NUCLEOTIDE SEQUENCE</scope>
    <source>
        <strain evidence="2">OMZ 905</strain>
    </source>
</reference>
<dbReference type="PANTHER" id="PTHR43667:SF2">
    <property type="entry name" value="FATTY ACID C-METHYL TRANSFERASE"/>
    <property type="match status" value="1"/>
</dbReference>
<evidence type="ECO:0000259" key="1">
    <source>
        <dbReference type="Pfam" id="PF13649"/>
    </source>
</evidence>
<dbReference type="CDD" id="cd02440">
    <property type="entry name" value="AdoMet_MTases"/>
    <property type="match status" value="1"/>
</dbReference>
<dbReference type="Proteomes" id="UP001056981">
    <property type="component" value="Chromosome"/>
</dbReference>
<evidence type="ECO:0000313" key="2">
    <source>
        <dbReference type="EMBL" id="UTC99569.1"/>
    </source>
</evidence>
<dbReference type="AlphaFoldDB" id="A0A9Q9EY73"/>
<feature type="domain" description="Methyltransferase" evidence="1">
    <location>
        <begin position="61"/>
        <end position="149"/>
    </location>
</feature>
<organism evidence="2 3">
    <name type="scientific">Treponema denticola</name>
    <dbReference type="NCBI Taxonomy" id="158"/>
    <lineage>
        <taxon>Bacteria</taxon>
        <taxon>Pseudomonadati</taxon>
        <taxon>Spirochaetota</taxon>
        <taxon>Spirochaetia</taxon>
        <taxon>Spirochaetales</taxon>
        <taxon>Treponemataceae</taxon>
        <taxon>Treponema</taxon>
    </lineage>
</organism>
<dbReference type="InterPro" id="IPR041698">
    <property type="entry name" value="Methyltransf_25"/>
</dbReference>
<dbReference type="EMBL" id="CP051635">
    <property type="protein sequence ID" value="UTC99569.1"/>
    <property type="molecule type" value="Genomic_DNA"/>
</dbReference>
<dbReference type="Gene3D" id="3.40.50.150">
    <property type="entry name" value="Vaccinia Virus protein VP39"/>
    <property type="match status" value="1"/>
</dbReference>
<dbReference type="InterPro" id="IPR029063">
    <property type="entry name" value="SAM-dependent_MTases_sf"/>
</dbReference>
<dbReference type="Pfam" id="PF13649">
    <property type="entry name" value="Methyltransf_25"/>
    <property type="match status" value="1"/>
</dbReference>
<keyword evidence="2" id="KW-0489">Methyltransferase</keyword>
<dbReference type="PANTHER" id="PTHR43667">
    <property type="entry name" value="CYCLOPROPANE-FATTY-ACYL-PHOSPHOLIPID SYNTHASE"/>
    <property type="match status" value="1"/>
</dbReference>
<dbReference type="GO" id="GO:0032259">
    <property type="term" value="P:methylation"/>
    <property type="evidence" value="ECO:0007669"/>
    <property type="project" value="UniProtKB-KW"/>
</dbReference>
<evidence type="ECO:0000313" key="3">
    <source>
        <dbReference type="Proteomes" id="UP001056981"/>
    </source>
</evidence>
<name>A0A9Q9EY73_TREDN</name>
<protein>
    <submittedName>
        <fullName evidence="2">Class I SAM-dependent methyltransferase</fullName>
    </submittedName>
</protein>
<gene>
    <name evidence="2" type="ORF">E4N86_02150</name>
</gene>
<dbReference type="SUPFAM" id="SSF53335">
    <property type="entry name" value="S-adenosyl-L-methionine-dependent methyltransferases"/>
    <property type="match status" value="1"/>
</dbReference>
<keyword evidence="2" id="KW-0808">Transferase</keyword>